<evidence type="ECO:0000313" key="4">
    <source>
        <dbReference type="Proteomes" id="UP000182769"/>
    </source>
</evidence>
<dbReference type="RefSeq" id="WP_055461545.1">
    <property type="nucleotide sequence ID" value="NZ_CYHG01000001.1"/>
</dbReference>
<gene>
    <name evidence="3" type="ORF">Ga0061065_101426</name>
</gene>
<feature type="region of interest" description="Disordered" evidence="1">
    <location>
        <begin position="226"/>
        <end position="246"/>
    </location>
</feature>
<name>A0A0K6IHL5_9GAMM</name>
<protein>
    <submittedName>
        <fullName evidence="3">Uncharacterized protein</fullName>
    </submittedName>
</protein>
<feature type="compositionally biased region" description="Acidic residues" evidence="1">
    <location>
        <begin position="229"/>
        <end position="245"/>
    </location>
</feature>
<evidence type="ECO:0000256" key="1">
    <source>
        <dbReference type="SAM" id="MobiDB-lite"/>
    </source>
</evidence>
<evidence type="ECO:0000313" key="3">
    <source>
        <dbReference type="EMBL" id="CUB02589.1"/>
    </source>
</evidence>
<evidence type="ECO:0000256" key="2">
    <source>
        <dbReference type="SAM" id="Phobius"/>
    </source>
</evidence>
<reference evidence="4" key="1">
    <citation type="submission" date="2015-08" db="EMBL/GenBank/DDBJ databases">
        <authorList>
            <person name="Varghese N."/>
        </authorList>
    </citation>
    <scope>NUCLEOTIDE SEQUENCE [LARGE SCALE GENOMIC DNA]</scope>
    <source>
        <strain evidence="4">JCM 18476</strain>
    </source>
</reference>
<keyword evidence="2" id="KW-0472">Membrane</keyword>
<dbReference type="Proteomes" id="UP000182769">
    <property type="component" value="Unassembled WGS sequence"/>
</dbReference>
<feature type="transmembrane region" description="Helical" evidence="2">
    <location>
        <begin position="6"/>
        <end position="25"/>
    </location>
</feature>
<dbReference type="EMBL" id="CYHG01000001">
    <property type="protein sequence ID" value="CUB02589.1"/>
    <property type="molecule type" value="Genomic_DNA"/>
</dbReference>
<proteinExistence type="predicted"/>
<accession>A0A0K6IHL5</accession>
<sequence>MTAIIVTLLLIAIGGFIAFAIYLQLKEQARIERLRKAALLNNQLRQVRRYLDEMPAQYQPKDLRLWLYQRLISICDELLAVQPDEPLSRRRRFLNEEMIQFQNSKEKRRPKPVVDEIQIMELKRLFESFHGYLLSAKANKQIHEEAFAHFDELINWYRYKVNADHHYYLARQFFLTHKMSDAISEYNEAINQLKPVEEKTEAAELIAKYQEAIQEINDDLELQQREAELEAESAGEAEAEGELDNEWQKFMEDGEFQKKKHF</sequence>
<organism evidence="3 4">
    <name type="scientific">Marinomonas fungiae</name>
    <dbReference type="NCBI Taxonomy" id="1137284"/>
    <lineage>
        <taxon>Bacteria</taxon>
        <taxon>Pseudomonadati</taxon>
        <taxon>Pseudomonadota</taxon>
        <taxon>Gammaproteobacteria</taxon>
        <taxon>Oceanospirillales</taxon>
        <taxon>Oceanospirillaceae</taxon>
        <taxon>Marinomonas</taxon>
    </lineage>
</organism>
<dbReference type="OrthoDB" id="6100799at2"/>
<keyword evidence="2" id="KW-1133">Transmembrane helix</keyword>
<keyword evidence="4" id="KW-1185">Reference proteome</keyword>
<dbReference type="STRING" id="1137284.GCA_001418205_00427"/>
<keyword evidence="2" id="KW-0812">Transmembrane</keyword>
<dbReference type="AlphaFoldDB" id="A0A0K6IHL5"/>